<reference evidence="2" key="1">
    <citation type="submission" date="2022-11" db="UniProtKB">
        <authorList>
            <consortium name="WormBaseParasite"/>
        </authorList>
    </citation>
    <scope>IDENTIFICATION</scope>
</reference>
<name>A0AC34RRF5_9BILA</name>
<dbReference type="WBParaSite" id="JU765_v2.g9292.t1">
    <property type="protein sequence ID" value="JU765_v2.g9292.t1"/>
    <property type="gene ID" value="JU765_v2.g9292"/>
</dbReference>
<dbReference type="Proteomes" id="UP000887576">
    <property type="component" value="Unplaced"/>
</dbReference>
<accession>A0AC34RRF5</accession>
<sequence>MTFAEDNHILIGLLYVLLSIFILPIYIVILIIFFKYPEYRNSAAYKIMISIGINECLQLIAHIYSGIANLTGNNFGDEFEQFMGGFINSVWLAVVPQNLVLALNRLDVFRNKKAKWHCNGAIFLTMLILCWIYGAGFFGIYMSDNTSILYNMEGFYWEYDDGNWSETVNTIEIYTTMTFLVITFIVYLIVILYIFLMRTSNSITMSSTKKYEFRLFIQSVITFLVFVIDDCCWNFHPLVFPDSYWAPVASNLIWILELGLNPLFYLFFNKTIRKQFIGILKCESPTTTRVTILMTSTHTRAFKLVSHRDPRSCY</sequence>
<organism evidence="1 2">
    <name type="scientific">Panagrolaimus sp. JU765</name>
    <dbReference type="NCBI Taxonomy" id="591449"/>
    <lineage>
        <taxon>Eukaryota</taxon>
        <taxon>Metazoa</taxon>
        <taxon>Ecdysozoa</taxon>
        <taxon>Nematoda</taxon>
        <taxon>Chromadorea</taxon>
        <taxon>Rhabditida</taxon>
        <taxon>Tylenchina</taxon>
        <taxon>Panagrolaimomorpha</taxon>
        <taxon>Panagrolaimoidea</taxon>
        <taxon>Panagrolaimidae</taxon>
        <taxon>Panagrolaimus</taxon>
    </lineage>
</organism>
<evidence type="ECO:0000313" key="1">
    <source>
        <dbReference type="Proteomes" id="UP000887576"/>
    </source>
</evidence>
<protein>
    <submittedName>
        <fullName evidence="2">7TM GPCR serpentine receptor class x (Srx) domain-containing protein</fullName>
    </submittedName>
</protein>
<proteinExistence type="predicted"/>
<evidence type="ECO:0000313" key="2">
    <source>
        <dbReference type="WBParaSite" id="JU765_v2.g9292.t1"/>
    </source>
</evidence>